<accession>A0ABD3P1D3</accession>
<protein>
    <submittedName>
        <fullName evidence="2">Uncharacterized protein</fullName>
    </submittedName>
</protein>
<evidence type="ECO:0000313" key="3">
    <source>
        <dbReference type="Proteomes" id="UP001530400"/>
    </source>
</evidence>
<dbReference type="EMBL" id="JALLPJ020000858">
    <property type="protein sequence ID" value="KAL3781191.1"/>
    <property type="molecule type" value="Genomic_DNA"/>
</dbReference>
<dbReference type="AlphaFoldDB" id="A0ABD3P1D3"/>
<dbReference type="Proteomes" id="UP001530400">
    <property type="component" value="Unassembled WGS sequence"/>
</dbReference>
<gene>
    <name evidence="2" type="ORF">ACHAWO_010250</name>
</gene>
<reference evidence="2 3" key="1">
    <citation type="submission" date="2024-10" db="EMBL/GenBank/DDBJ databases">
        <title>Updated reference genomes for cyclostephanoid diatoms.</title>
        <authorList>
            <person name="Roberts W.R."/>
            <person name="Alverson A.J."/>
        </authorList>
    </citation>
    <scope>NUCLEOTIDE SEQUENCE [LARGE SCALE GENOMIC DNA]</scope>
    <source>
        <strain evidence="2 3">AJA010-31</strain>
    </source>
</reference>
<feature type="region of interest" description="Disordered" evidence="1">
    <location>
        <begin position="102"/>
        <end position="126"/>
    </location>
</feature>
<name>A0ABD3P1D3_9STRA</name>
<evidence type="ECO:0000313" key="2">
    <source>
        <dbReference type="EMBL" id="KAL3781191.1"/>
    </source>
</evidence>
<keyword evidence="3" id="KW-1185">Reference proteome</keyword>
<organism evidence="2 3">
    <name type="scientific">Cyclotella atomus</name>
    <dbReference type="NCBI Taxonomy" id="382360"/>
    <lineage>
        <taxon>Eukaryota</taxon>
        <taxon>Sar</taxon>
        <taxon>Stramenopiles</taxon>
        <taxon>Ochrophyta</taxon>
        <taxon>Bacillariophyta</taxon>
        <taxon>Coscinodiscophyceae</taxon>
        <taxon>Thalassiosirophycidae</taxon>
        <taxon>Stephanodiscales</taxon>
        <taxon>Stephanodiscaceae</taxon>
        <taxon>Cyclotella</taxon>
    </lineage>
</organism>
<comment type="caution">
    <text evidence="2">The sequence shown here is derived from an EMBL/GenBank/DDBJ whole genome shotgun (WGS) entry which is preliminary data.</text>
</comment>
<sequence length="281" mass="29512">MSPQFRAPVSEITTSCPISTSDNVCPSSLSVAWDAAESAVHTIRDSGSVDTNVAGSILGKRGSELISSSESTSTASSQPFLSSYGSAFLSGIFADIAEAQTDDEEPYGQDSSHRLPKKSRQSNPAFNHKKSFMALDKIEGGASYTLASPSVISPRSHNSTIKIEIFNDQVRALQNLAFPSLPGLPTSVSSSSCTTATIGAVVTPRDGESDQDSFGWFVATDDDDASNPEDTPAPMFLPLAKPDLAFQAPSAAVAPTKENVDVEVQQALAADTIDDVLGDLF</sequence>
<evidence type="ECO:0000256" key="1">
    <source>
        <dbReference type="SAM" id="MobiDB-lite"/>
    </source>
</evidence>
<proteinExistence type="predicted"/>